<evidence type="ECO:0000313" key="1">
    <source>
        <dbReference type="EMBL" id="TLP60139.1"/>
    </source>
</evidence>
<keyword evidence="2" id="KW-1185">Reference proteome</keyword>
<gene>
    <name evidence="1" type="ORF">FEM01_13135</name>
</gene>
<organism evidence="1 2">
    <name type="scientific">Pseudomonas mosselii</name>
    <dbReference type="NCBI Taxonomy" id="78327"/>
    <lineage>
        <taxon>Bacteria</taxon>
        <taxon>Pseudomonadati</taxon>
        <taxon>Pseudomonadota</taxon>
        <taxon>Gammaproteobacteria</taxon>
        <taxon>Pseudomonadales</taxon>
        <taxon>Pseudomonadaceae</taxon>
        <taxon>Pseudomonas</taxon>
    </lineage>
</organism>
<reference evidence="1 2" key="1">
    <citation type="submission" date="2019-05" db="EMBL/GenBank/DDBJ databases">
        <title>Pseudomonas sp. SC006 isolated from lettuce that can produce HBGAs.</title>
        <authorList>
            <person name="Wang D."/>
            <person name="Liao N."/>
            <person name="Liu D."/>
            <person name="Zhang Z."/>
            <person name="Zou S."/>
        </authorList>
    </citation>
    <scope>NUCLEOTIDE SEQUENCE [LARGE SCALE GENOMIC DNA]</scope>
    <source>
        <strain evidence="1 2">SC006</strain>
    </source>
</reference>
<dbReference type="Proteomes" id="UP000309819">
    <property type="component" value="Unassembled WGS sequence"/>
</dbReference>
<dbReference type="AlphaFoldDB" id="A0A5R8Z318"/>
<dbReference type="EMBL" id="VAUO01000005">
    <property type="protein sequence ID" value="TLP60139.1"/>
    <property type="molecule type" value="Genomic_DNA"/>
</dbReference>
<proteinExistence type="predicted"/>
<evidence type="ECO:0000313" key="2">
    <source>
        <dbReference type="Proteomes" id="UP000309819"/>
    </source>
</evidence>
<name>A0A5R8Z318_9PSED</name>
<accession>A0A5R8Z318</accession>
<sequence>MEGGPVSRPCSPKAACERAFYPETMVRKVVDFHDAGTALLGGLNNIGAFSASSRCVKMKRAEHDVHQKPA</sequence>
<protein>
    <submittedName>
        <fullName evidence="1">Uncharacterized protein</fullName>
    </submittedName>
</protein>
<comment type="caution">
    <text evidence="1">The sequence shown here is derived from an EMBL/GenBank/DDBJ whole genome shotgun (WGS) entry which is preliminary data.</text>
</comment>
<dbReference type="OrthoDB" id="6955457at2"/>